<gene>
    <name evidence="8" type="primary">rpsF</name>
    <name evidence="9" type="ORF">CHK_2316</name>
</gene>
<keyword evidence="4 8" id="KW-0689">Ribosomal protein</keyword>
<dbReference type="GO" id="GO:0006412">
    <property type="term" value="P:translation"/>
    <property type="evidence" value="ECO:0007669"/>
    <property type="project" value="UniProtKB-UniRule"/>
</dbReference>
<evidence type="ECO:0000256" key="7">
    <source>
        <dbReference type="ARBA" id="ARBA00035294"/>
    </source>
</evidence>
<keyword evidence="2 8" id="KW-0699">rRNA-binding</keyword>
<dbReference type="PATRIC" id="fig|270498.16.peg.2068"/>
<dbReference type="STRING" id="270498.CHK_2316"/>
<dbReference type="PANTHER" id="PTHR21011">
    <property type="entry name" value="MITOCHONDRIAL 28S RIBOSOMAL PROTEIN S6"/>
    <property type="match status" value="1"/>
</dbReference>
<dbReference type="GO" id="GO:0005737">
    <property type="term" value="C:cytoplasm"/>
    <property type="evidence" value="ECO:0007669"/>
    <property type="project" value="UniProtKB-ARBA"/>
</dbReference>
<reference evidence="9 10" key="1">
    <citation type="submission" date="2015-04" db="EMBL/GenBank/DDBJ databases">
        <title>Draft genome sequence of bacteremic isolate Catabacter hongkongensis type strain HKU16T.</title>
        <authorList>
            <person name="Lau S.K."/>
            <person name="Teng J.L."/>
            <person name="Huang Y."/>
            <person name="Curreem S.O."/>
            <person name="Tsui S.K."/>
            <person name="Woo P.C."/>
        </authorList>
    </citation>
    <scope>NUCLEOTIDE SEQUENCE [LARGE SCALE GENOMIC DNA]</scope>
    <source>
        <strain evidence="9 10">HKU16</strain>
    </source>
</reference>
<dbReference type="EMBL" id="LAYJ01000112">
    <property type="protein sequence ID" value="KKI50253.1"/>
    <property type="molecule type" value="Genomic_DNA"/>
</dbReference>
<dbReference type="NCBIfam" id="TIGR00166">
    <property type="entry name" value="S6"/>
    <property type="match status" value="1"/>
</dbReference>
<organism evidence="9 10">
    <name type="scientific">Christensenella hongkongensis</name>
    <dbReference type="NCBI Taxonomy" id="270498"/>
    <lineage>
        <taxon>Bacteria</taxon>
        <taxon>Bacillati</taxon>
        <taxon>Bacillota</taxon>
        <taxon>Clostridia</taxon>
        <taxon>Christensenellales</taxon>
        <taxon>Christensenellaceae</taxon>
        <taxon>Christensenella</taxon>
    </lineage>
</organism>
<dbReference type="InterPro" id="IPR014717">
    <property type="entry name" value="Transl_elong_EF1B/ribsomal_bS6"/>
</dbReference>
<dbReference type="FunFam" id="3.30.70.60:FF:000002">
    <property type="entry name" value="30S ribosomal protein S6"/>
    <property type="match status" value="1"/>
</dbReference>
<evidence type="ECO:0000256" key="1">
    <source>
        <dbReference type="ARBA" id="ARBA00009512"/>
    </source>
</evidence>
<dbReference type="InterPro" id="IPR020814">
    <property type="entry name" value="Ribosomal_S6_plastid/chlpt"/>
</dbReference>
<dbReference type="InterPro" id="IPR000529">
    <property type="entry name" value="Ribosomal_bS6"/>
</dbReference>
<protein>
    <recommendedName>
        <fullName evidence="7 8">Small ribosomal subunit protein bS6</fullName>
    </recommendedName>
</protein>
<dbReference type="Gene3D" id="3.30.70.60">
    <property type="match status" value="1"/>
</dbReference>
<evidence type="ECO:0000313" key="10">
    <source>
        <dbReference type="Proteomes" id="UP000034076"/>
    </source>
</evidence>
<dbReference type="GO" id="GO:0070181">
    <property type="term" value="F:small ribosomal subunit rRNA binding"/>
    <property type="evidence" value="ECO:0007669"/>
    <property type="project" value="TreeGrafter"/>
</dbReference>
<evidence type="ECO:0000256" key="5">
    <source>
        <dbReference type="ARBA" id="ARBA00023274"/>
    </source>
</evidence>
<dbReference type="InterPro" id="IPR035980">
    <property type="entry name" value="Ribosomal_bS6_sf"/>
</dbReference>
<keyword evidence="10" id="KW-1185">Reference proteome</keyword>
<name>A0A0M2NDI8_9FIRM</name>
<dbReference type="CDD" id="cd00473">
    <property type="entry name" value="bS6"/>
    <property type="match status" value="1"/>
</dbReference>
<comment type="similarity">
    <text evidence="1 8">Belongs to the bacterial ribosomal protein bS6 family.</text>
</comment>
<evidence type="ECO:0000256" key="2">
    <source>
        <dbReference type="ARBA" id="ARBA00022730"/>
    </source>
</evidence>
<dbReference type="GO" id="GO:1990904">
    <property type="term" value="C:ribonucleoprotein complex"/>
    <property type="evidence" value="ECO:0007669"/>
    <property type="project" value="UniProtKB-KW"/>
</dbReference>
<dbReference type="GO" id="GO:0003735">
    <property type="term" value="F:structural constituent of ribosome"/>
    <property type="evidence" value="ECO:0007669"/>
    <property type="project" value="InterPro"/>
</dbReference>
<comment type="caution">
    <text evidence="9">The sequence shown here is derived from an EMBL/GenBank/DDBJ whole genome shotgun (WGS) entry which is preliminary data.</text>
</comment>
<evidence type="ECO:0000256" key="3">
    <source>
        <dbReference type="ARBA" id="ARBA00022884"/>
    </source>
</evidence>
<evidence type="ECO:0000256" key="8">
    <source>
        <dbReference type="HAMAP-Rule" id="MF_00360"/>
    </source>
</evidence>
<evidence type="ECO:0000256" key="4">
    <source>
        <dbReference type="ARBA" id="ARBA00022980"/>
    </source>
</evidence>
<dbReference type="OrthoDB" id="9812702at2"/>
<proteinExistence type="inferred from homology"/>
<dbReference type="Proteomes" id="UP000034076">
    <property type="component" value="Unassembled WGS sequence"/>
</dbReference>
<dbReference type="HAMAP" id="MF_00360">
    <property type="entry name" value="Ribosomal_bS6"/>
    <property type="match status" value="1"/>
</dbReference>
<comment type="function">
    <text evidence="6 8">Binds together with bS18 to 16S ribosomal RNA.</text>
</comment>
<dbReference type="GO" id="GO:0005840">
    <property type="term" value="C:ribosome"/>
    <property type="evidence" value="ECO:0007669"/>
    <property type="project" value="UniProtKB-KW"/>
</dbReference>
<dbReference type="RefSeq" id="WP_046444119.1">
    <property type="nucleotide sequence ID" value="NZ_CAUERS010000001.1"/>
</dbReference>
<evidence type="ECO:0000313" key="9">
    <source>
        <dbReference type="EMBL" id="KKI50253.1"/>
    </source>
</evidence>
<accession>A0A0M2NDI8</accession>
<dbReference type="AlphaFoldDB" id="A0A0M2NDI8"/>
<keyword evidence="5 8" id="KW-0687">Ribonucleoprotein</keyword>
<sequence>MVKYESMYILKPDMEEEKKDALVKRFSDIVTNNGGTIEKIDEWGKKRLAYPIQYLNDGYYVLMTFEAEPTLPVELERNYKISDDVIRYIVINLDEK</sequence>
<dbReference type="SUPFAM" id="SSF54995">
    <property type="entry name" value="Ribosomal protein S6"/>
    <property type="match status" value="1"/>
</dbReference>
<dbReference type="PANTHER" id="PTHR21011:SF1">
    <property type="entry name" value="SMALL RIBOSOMAL SUBUNIT PROTEIN BS6M"/>
    <property type="match status" value="1"/>
</dbReference>
<keyword evidence="3 8" id="KW-0694">RNA-binding</keyword>
<evidence type="ECO:0000256" key="6">
    <source>
        <dbReference type="ARBA" id="ARBA00035104"/>
    </source>
</evidence>
<dbReference type="Pfam" id="PF01250">
    <property type="entry name" value="Ribosomal_S6"/>
    <property type="match status" value="1"/>
</dbReference>